<dbReference type="InterPro" id="IPR037401">
    <property type="entry name" value="SnoaL-like"/>
</dbReference>
<dbReference type="InterPro" id="IPR032710">
    <property type="entry name" value="NTF2-like_dom_sf"/>
</dbReference>
<accession>A0A5M3X206</accession>
<dbReference type="Proteomes" id="UP000331127">
    <property type="component" value="Unassembled WGS sequence"/>
</dbReference>
<dbReference type="Gene3D" id="3.10.450.50">
    <property type="match status" value="1"/>
</dbReference>
<organism evidence="2 3">
    <name type="scientific">Acrocarpospora macrocephala</name>
    <dbReference type="NCBI Taxonomy" id="150177"/>
    <lineage>
        <taxon>Bacteria</taxon>
        <taxon>Bacillati</taxon>
        <taxon>Actinomycetota</taxon>
        <taxon>Actinomycetes</taxon>
        <taxon>Streptosporangiales</taxon>
        <taxon>Streptosporangiaceae</taxon>
        <taxon>Acrocarpospora</taxon>
    </lineage>
</organism>
<evidence type="ECO:0000259" key="1">
    <source>
        <dbReference type="Pfam" id="PF12680"/>
    </source>
</evidence>
<protein>
    <recommendedName>
        <fullName evidence="1">SnoaL-like domain-containing protein</fullName>
    </recommendedName>
</protein>
<sequence>MSSPARPAVARAAELLHAGDADPAHLLGFFDGETVFQMANDSPVTGRAAIERWMGEYLRGISGVSHELLETWEQDDSIVTLVEVTYTGQSGGQVRLPAMTLMRFSGEYLAEYRIFMDPSPVRKLSGAFSNDS</sequence>
<proteinExistence type="predicted"/>
<evidence type="ECO:0000313" key="3">
    <source>
        <dbReference type="Proteomes" id="UP000331127"/>
    </source>
</evidence>
<name>A0A5M3X206_9ACTN</name>
<evidence type="ECO:0000313" key="2">
    <source>
        <dbReference type="EMBL" id="GES15767.1"/>
    </source>
</evidence>
<dbReference type="AlphaFoldDB" id="A0A5M3X206"/>
<keyword evidence="3" id="KW-1185">Reference proteome</keyword>
<dbReference type="EMBL" id="BLAE01000083">
    <property type="protein sequence ID" value="GES15767.1"/>
    <property type="molecule type" value="Genomic_DNA"/>
</dbReference>
<comment type="caution">
    <text evidence="2">The sequence shown here is derived from an EMBL/GenBank/DDBJ whole genome shotgun (WGS) entry which is preliminary data.</text>
</comment>
<feature type="domain" description="SnoaL-like" evidence="1">
    <location>
        <begin position="11"/>
        <end position="110"/>
    </location>
</feature>
<dbReference type="SUPFAM" id="SSF54427">
    <property type="entry name" value="NTF2-like"/>
    <property type="match status" value="1"/>
</dbReference>
<dbReference type="Pfam" id="PF12680">
    <property type="entry name" value="SnoaL_2"/>
    <property type="match status" value="1"/>
</dbReference>
<reference evidence="2 3" key="1">
    <citation type="submission" date="2019-10" db="EMBL/GenBank/DDBJ databases">
        <title>Whole genome shotgun sequence of Acrocarpospora macrocephala NBRC 16266.</title>
        <authorList>
            <person name="Ichikawa N."/>
            <person name="Kimura A."/>
            <person name="Kitahashi Y."/>
            <person name="Komaki H."/>
            <person name="Oguchi A."/>
        </authorList>
    </citation>
    <scope>NUCLEOTIDE SEQUENCE [LARGE SCALE GENOMIC DNA]</scope>
    <source>
        <strain evidence="2 3">NBRC 16266</strain>
    </source>
</reference>
<gene>
    <name evidence="2" type="ORF">Amac_093650</name>
</gene>